<proteinExistence type="inferred from homology"/>
<comment type="similarity">
    <text evidence="1">Belongs to the peptidase C59 family.</text>
</comment>
<dbReference type="Pfam" id="PF02275">
    <property type="entry name" value="CBAH"/>
    <property type="match status" value="1"/>
</dbReference>
<feature type="domain" description="Choloylglycine hydrolase/NAAA C-terminal" evidence="4">
    <location>
        <begin position="180"/>
        <end position="277"/>
    </location>
</feature>
<keyword evidence="2" id="KW-0378">Hydrolase</keyword>
<name>A0A8J3WUJ7_9ACTN</name>
<dbReference type="PANTHER" id="PTHR35527">
    <property type="entry name" value="CHOLOYLGLYCINE HYDROLASE"/>
    <property type="match status" value="1"/>
</dbReference>
<dbReference type="Proteomes" id="UP000634476">
    <property type="component" value="Unassembled WGS sequence"/>
</dbReference>
<dbReference type="RefSeq" id="WP_203874423.1">
    <property type="nucleotide sequence ID" value="NZ_BOOK01000013.1"/>
</dbReference>
<dbReference type="PANTHER" id="PTHR35527:SF2">
    <property type="entry name" value="HYDROLASE"/>
    <property type="match status" value="1"/>
</dbReference>
<keyword evidence="6" id="KW-1185">Reference proteome</keyword>
<evidence type="ECO:0000259" key="4">
    <source>
        <dbReference type="Pfam" id="PF02275"/>
    </source>
</evidence>
<feature type="compositionally biased region" description="Low complexity" evidence="3">
    <location>
        <begin position="31"/>
        <end position="51"/>
    </location>
</feature>
<dbReference type="InterPro" id="IPR052193">
    <property type="entry name" value="Peptidase_C59"/>
</dbReference>
<reference evidence="5" key="1">
    <citation type="submission" date="2021-01" db="EMBL/GenBank/DDBJ databases">
        <title>Whole genome shotgun sequence of Planobispora takensis NBRC 109077.</title>
        <authorList>
            <person name="Komaki H."/>
            <person name="Tamura T."/>
        </authorList>
    </citation>
    <scope>NUCLEOTIDE SEQUENCE</scope>
    <source>
        <strain evidence="5">NBRC 109077</strain>
    </source>
</reference>
<feature type="region of interest" description="Disordered" evidence="3">
    <location>
        <begin position="27"/>
        <end position="52"/>
    </location>
</feature>
<evidence type="ECO:0000256" key="2">
    <source>
        <dbReference type="ARBA" id="ARBA00022801"/>
    </source>
</evidence>
<accession>A0A8J3WUJ7</accession>
<dbReference type="Gene3D" id="3.60.60.10">
    <property type="entry name" value="Penicillin V Acylase, Chain A"/>
    <property type="match status" value="1"/>
</dbReference>
<sequence length="354" mass="38427">MRTSPRRACAVLTALAVLSAGGCSVPETRQAAPPAATPSGPASAGATPRAPELLRQSAEEVRRTIDSMRRVDDLPLYEMTYYGTYEREGLLGEEHLAADSDDWACSVFAVPPSAGGGRPLFGRNFDWYSNPAVIVHADPPDGYASVSTVDLAYFLGGSTPPDLADPQDRRRMAHAVLAPFDGVNEKGLAVGMAAMPEGGLPAATAEKPDLGSGRIMRTMLDKAATVEEAVAIMRRYDVDFTVGPQIHYLIADARGGAVVVEHARGRVNVIEDRVLTNFTMTGTGERERAADHRYNTLDTGLPTARDWRDGMDLLRRVAQEHTRWSVVYDQSDGTARVVTAKRWDRVHTIPLTQR</sequence>
<evidence type="ECO:0000313" key="6">
    <source>
        <dbReference type="Proteomes" id="UP000634476"/>
    </source>
</evidence>
<dbReference type="PROSITE" id="PS51257">
    <property type="entry name" value="PROKAR_LIPOPROTEIN"/>
    <property type="match status" value="1"/>
</dbReference>
<evidence type="ECO:0000256" key="3">
    <source>
        <dbReference type="SAM" id="MobiDB-lite"/>
    </source>
</evidence>
<dbReference type="AlphaFoldDB" id="A0A8J3WUJ7"/>
<evidence type="ECO:0000256" key="1">
    <source>
        <dbReference type="ARBA" id="ARBA00006625"/>
    </source>
</evidence>
<dbReference type="EMBL" id="BOOK01000013">
    <property type="protein sequence ID" value="GIH99991.1"/>
    <property type="molecule type" value="Genomic_DNA"/>
</dbReference>
<dbReference type="InterPro" id="IPR029132">
    <property type="entry name" value="CBAH/NAAA_C"/>
</dbReference>
<evidence type="ECO:0000313" key="5">
    <source>
        <dbReference type="EMBL" id="GIH99991.1"/>
    </source>
</evidence>
<dbReference type="GO" id="GO:0016787">
    <property type="term" value="F:hydrolase activity"/>
    <property type="evidence" value="ECO:0007669"/>
    <property type="project" value="UniProtKB-KW"/>
</dbReference>
<gene>
    <name evidence="5" type="ORF">Pta02_20000</name>
</gene>
<comment type="caution">
    <text evidence="5">The sequence shown here is derived from an EMBL/GenBank/DDBJ whole genome shotgun (WGS) entry which is preliminary data.</text>
</comment>
<organism evidence="5 6">
    <name type="scientific">Planobispora takensis</name>
    <dbReference type="NCBI Taxonomy" id="1367882"/>
    <lineage>
        <taxon>Bacteria</taxon>
        <taxon>Bacillati</taxon>
        <taxon>Actinomycetota</taxon>
        <taxon>Actinomycetes</taxon>
        <taxon>Streptosporangiales</taxon>
        <taxon>Streptosporangiaceae</taxon>
        <taxon>Planobispora</taxon>
    </lineage>
</organism>
<protein>
    <recommendedName>
        <fullName evidence="4">Choloylglycine hydrolase/NAAA C-terminal domain-containing protein</fullName>
    </recommendedName>
</protein>
<dbReference type="SUPFAM" id="SSF56235">
    <property type="entry name" value="N-terminal nucleophile aminohydrolases (Ntn hydrolases)"/>
    <property type="match status" value="1"/>
</dbReference>
<dbReference type="InterPro" id="IPR029055">
    <property type="entry name" value="Ntn_hydrolases_N"/>
</dbReference>